<proteinExistence type="predicted"/>
<sequence length="36" mass="4090">MQIRSNAAQKILEQFLSYPGAESIKLLISQPLFTRP</sequence>
<protein>
    <submittedName>
        <fullName evidence="1">Uncharacterized protein</fullName>
    </submittedName>
</protein>
<reference evidence="1" key="1">
    <citation type="submission" date="2018-05" db="EMBL/GenBank/DDBJ databases">
        <authorList>
            <person name="Lanie J.A."/>
            <person name="Ng W.-L."/>
            <person name="Kazmierczak K.M."/>
            <person name="Andrzejewski T.M."/>
            <person name="Davidsen T.M."/>
            <person name="Wayne K.J."/>
            <person name="Tettelin H."/>
            <person name="Glass J.I."/>
            <person name="Rusch D."/>
            <person name="Podicherti R."/>
            <person name="Tsui H.-C.T."/>
            <person name="Winkler M.E."/>
        </authorList>
    </citation>
    <scope>NUCLEOTIDE SEQUENCE</scope>
</reference>
<organism evidence="1">
    <name type="scientific">marine metagenome</name>
    <dbReference type="NCBI Taxonomy" id="408172"/>
    <lineage>
        <taxon>unclassified sequences</taxon>
        <taxon>metagenomes</taxon>
        <taxon>ecological metagenomes</taxon>
    </lineage>
</organism>
<dbReference type="AlphaFoldDB" id="A0A383ARI5"/>
<evidence type="ECO:0000313" key="1">
    <source>
        <dbReference type="EMBL" id="SVE10536.1"/>
    </source>
</evidence>
<accession>A0A383ARI5</accession>
<gene>
    <name evidence="1" type="ORF">METZ01_LOCUS463390</name>
</gene>
<dbReference type="EMBL" id="UINC01194455">
    <property type="protein sequence ID" value="SVE10536.1"/>
    <property type="molecule type" value="Genomic_DNA"/>
</dbReference>
<name>A0A383ARI5_9ZZZZ</name>